<sequence>MALETFGFQMKAVPLVAVVLIITAAAATAVVVVVVQVVAAANNSLTFNCTKQFIFEEKVIFKKRDQTNKRKK</sequence>
<evidence type="ECO:0000313" key="2">
    <source>
        <dbReference type="EMBL" id="MBW73797.1"/>
    </source>
</evidence>
<protein>
    <submittedName>
        <fullName evidence="2">Uncharacterized protein</fullName>
    </submittedName>
</protein>
<keyword evidence="1" id="KW-0812">Transmembrane</keyword>
<feature type="transmembrane region" description="Helical" evidence="1">
    <location>
        <begin position="12"/>
        <end position="39"/>
    </location>
</feature>
<dbReference type="EMBL" id="GGFL01009619">
    <property type="protein sequence ID" value="MBW73797.1"/>
    <property type="molecule type" value="Transcribed_RNA"/>
</dbReference>
<evidence type="ECO:0000256" key="1">
    <source>
        <dbReference type="SAM" id="Phobius"/>
    </source>
</evidence>
<name>A0A2M4D8D4_ANODA</name>
<organism evidence="2">
    <name type="scientific">Anopheles darlingi</name>
    <name type="common">Mosquito</name>
    <dbReference type="NCBI Taxonomy" id="43151"/>
    <lineage>
        <taxon>Eukaryota</taxon>
        <taxon>Metazoa</taxon>
        <taxon>Ecdysozoa</taxon>
        <taxon>Arthropoda</taxon>
        <taxon>Hexapoda</taxon>
        <taxon>Insecta</taxon>
        <taxon>Pterygota</taxon>
        <taxon>Neoptera</taxon>
        <taxon>Endopterygota</taxon>
        <taxon>Diptera</taxon>
        <taxon>Nematocera</taxon>
        <taxon>Culicoidea</taxon>
        <taxon>Culicidae</taxon>
        <taxon>Anophelinae</taxon>
        <taxon>Anopheles</taxon>
    </lineage>
</organism>
<keyword evidence="1" id="KW-0472">Membrane</keyword>
<dbReference type="AlphaFoldDB" id="A0A2M4D8D4"/>
<accession>A0A2M4D8D4</accession>
<keyword evidence="1" id="KW-1133">Transmembrane helix</keyword>
<reference evidence="2" key="1">
    <citation type="submission" date="2018-01" db="EMBL/GenBank/DDBJ databases">
        <title>An insight into the sialome of Amazonian anophelines.</title>
        <authorList>
            <person name="Ribeiro J.M."/>
            <person name="Scarpassa V."/>
            <person name="Calvo E."/>
        </authorList>
    </citation>
    <scope>NUCLEOTIDE SEQUENCE</scope>
</reference>
<proteinExistence type="predicted"/>